<evidence type="ECO:0000256" key="7">
    <source>
        <dbReference type="NCBIfam" id="TIGR00414"/>
    </source>
</evidence>
<comment type="caution">
    <text evidence="12">The sequence shown here is derived from an EMBL/GenBank/DDBJ whole genome shotgun (WGS) entry which is preliminary data.</text>
</comment>
<dbReference type="PROSITE" id="PS50862">
    <property type="entry name" value="AA_TRNA_LIGASE_II"/>
    <property type="match status" value="1"/>
</dbReference>
<evidence type="ECO:0000259" key="11">
    <source>
        <dbReference type="PROSITE" id="PS50862"/>
    </source>
</evidence>
<evidence type="ECO:0000256" key="4">
    <source>
        <dbReference type="ARBA" id="ARBA00022840"/>
    </source>
</evidence>
<evidence type="ECO:0000256" key="1">
    <source>
        <dbReference type="ARBA" id="ARBA00012840"/>
    </source>
</evidence>
<organism evidence="12 13">
    <name type="scientific">Berkelbacteria bacterium GW2011_GWA2_46_7</name>
    <dbReference type="NCBI Taxonomy" id="1618335"/>
    <lineage>
        <taxon>Bacteria</taxon>
        <taxon>Candidatus Berkelbacteria</taxon>
    </lineage>
</organism>
<feature type="region of interest" description="Disordered" evidence="10">
    <location>
        <begin position="1"/>
        <end position="21"/>
    </location>
</feature>
<dbReference type="PANTHER" id="PTHR11778">
    <property type="entry name" value="SERYL-TRNA SYNTHETASE"/>
    <property type="match status" value="1"/>
</dbReference>
<keyword evidence="4 9" id="KW-0067">ATP-binding</keyword>
<dbReference type="AlphaFoldDB" id="A0A0G1QGB5"/>
<feature type="binding site" evidence="9">
    <location>
        <begin position="339"/>
        <end position="342"/>
    </location>
    <ligand>
        <name>ATP</name>
        <dbReference type="ChEBI" id="CHEBI:30616"/>
    </ligand>
</feature>
<dbReference type="GO" id="GO:0006434">
    <property type="term" value="P:seryl-tRNA aminoacylation"/>
    <property type="evidence" value="ECO:0007669"/>
    <property type="project" value="UniProtKB-UniRule"/>
</dbReference>
<dbReference type="InterPro" id="IPR010978">
    <property type="entry name" value="tRNA-bd_arm"/>
</dbReference>
<gene>
    <name evidence="12" type="ORF">UX60_C0012G0006</name>
</gene>
<dbReference type="SUPFAM" id="SSF46589">
    <property type="entry name" value="tRNA-binding arm"/>
    <property type="match status" value="1"/>
</dbReference>
<proteinExistence type="predicted"/>
<dbReference type="Gene3D" id="3.30.930.10">
    <property type="entry name" value="Bira Bifunctional Protein, Domain 2"/>
    <property type="match status" value="1"/>
</dbReference>
<evidence type="ECO:0000256" key="6">
    <source>
        <dbReference type="ARBA" id="ARBA00023146"/>
    </source>
</evidence>
<dbReference type="EC" id="6.1.1.11" evidence="1 7"/>
<evidence type="ECO:0000256" key="8">
    <source>
        <dbReference type="PIRSR" id="PIRSR001529-1"/>
    </source>
</evidence>
<evidence type="ECO:0000313" key="12">
    <source>
        <dbReference type="EMBL" id="KKU44031.1"/>
    </source>
</evidence>
<evidence type="ECO:0000313" key="13">
    <source>
        <dbReference type="Proteomes" id="UP000034487"/>
    </source>
</evidence>
<dbReference type="PIRSF" id="PIRSF001529">
    <property type="entry name" value="Ser-tRNA-synth_IIa"/>
    <property type="match status" value="1"/>
</dbReference>
<feature type="site" description="Important for serine binding" evidence="8">
    <location>
        <position position="374"/>
    </location>
</feature>
<dbReference type="InterPro" id="IPR002317">
    <property type="entry name" value="Ser-tRNA-ligase_type_1"/>
</dbReference>
<dbReference type="Gene3D" id="1.10.287.40">
    <property type="entry name" value="Serine-tRNA synthetase, tRNA binding domain"/>
    <property type="match status" value="1"/>
</dbReference>
<dbReference type="InterPro" id="IPR002314">
    <property type="entry name" value="aa-tRNA-synt_IIb"/>
</dbReference>
<dbReference type="InterPro" id="IPR015866">
    <property type="entry name" value="Ser-tRNA-synth_1_N"/>
</dbReference>
<keyword evidence="6" id="KW-0030">Aminoacyl-tRNA synthetase</keyword>
<dbReference type="PRINTS" id="PR00981">
    <property type="entry name" value="TRNASYNTHSER"/>
</dbReference>
<reference evidence="12 13" key="1">
    <citation type="journal article" date="2015" name="Nature">
        <title>rRNA introns, odd ribosomes, and small enigmatic genomes across a large radiation of phyla.</title>
        <authorList>
            <person name="Brown C.T."/>
            <person name="Hug L.A."/>
            <person name="Thomas B.C."/>
            <person name="Sharon I."/>
            <person name="Castelle C.J."/>
            <person name="Singh A."/>
            <person name="Wilkins M.J."/>
            <person name="Williams K.H."/>
            <person name="Banfield J.F."/>
        </authorList>
    </citation>
    <scope>NUCLEOTIDE SEQUENCE [LARGE SCALE GENOMIC DNA]</scope>
</reference>
<feature type="domain" description="Aminoacyl-transfer RNA synthetases class-II family profile" evidence="11">
    <location>
        <begin position="174"/>
        <end position="398"/>
    </location>
</feature>
<keyword evidence="2 12" id="KW-0436">Ligase</keyword>
<evidence type="ECO:0000256" key="2">
    <source>
        <dbReference type="ARBA" id="ARBA00022598"/>
    </source>
</evidence>
<feature type="binding site" evidence="8">
    <location>
        <position position="252"/>
    </location>
    <ligand>
        <name>L-serine</name>
        <dbReference type="ChEBI" id="CHEBI:33384"/>
    </ligand>
</feature>
<dbReference type="InterPro" id="IPR006195">
    <property type="entry name" value="aa-tRNA-synth_II"/>
</dbReference>
<dbReference type="GO" id="GO:0005524">
    <property type="term" value="F:ATP binding"/>
    <property type="evidence" value="ECO:0007669"/>
    <property type="project" value="UniProtKB-KW"/>
</dbReference>
<keyword evidence="3" id="KW-0547">Nucleotide-binding</keyword>
<dbReference type="NCBIfam" id="TIGR00414">
    <property type="entry name" value="serS"/>
    <property type="match status" value="1"/>
</dbReference>
<feature type="binding site" evidence="8">
    <location>
        <position position="221"/>
    </location>
    <ligand>
        <name>L-serine</name>
        <dbReference type="ChEBI" id="CHEBI:33384"/>
    </ligand>
</feature>
<dbReference type="GO" id="GO:0005737">
    <property type="term" value="C:cytoplasm"/>
    <property type="evidence" value="ECO:0007669"/>
    <property type="project" value="UniProtKB-UniRule"/>
</dbReference>
<dbReference type="Pfam" id="PF00587">
    <property type="entry name" value="tRNA-synt_2b"/>
    <property type="match status" value="1"/>
</dbReference>
<feature type="binding site" evidence="8">
    <location>
        <position position="372"/>
    </location>
    <ligand>
        <name>L-serine</name>
        <dbReference type="ChEBI" id="CHEBI:33384"/>
    </ligand>
</feature>
<dbReference type="PATRIC" id="fig|1618335.3.peg.199"/>
<evidence type="ECO:0000256" key="5">
    <source>
        <dbReference type="ARBA" id="ARBA00022917"/>
    </source>
</evidence>
<feature type="binding site" evidence="8">
    <location>
        <position position="275"/>
    </location>
    <ligand>
        <name>L-serine</name>
        <dbReference type="ChEBI" id="CHEBI:33384"/>
    </ligand>
</feature>
<name>A0A0G1QGB5_9BACT</name>
<dbReference type="Proteomes" id="UP000034487">
    <property type="component" value="Unassembled WGS sequence"/>
</dbReference>
<evidence type="ECO:0000256" key="10">
    <source>
        <dbReference type="SAM" id="MobiDB-lite"/>
    </source>
</evidence>
<protein>
    <recommendedName>
        <fullName evidence="1 7">Serine--tRNA ligase</fullName>
        <ecNumber evidence="1 7">6.1.1.11</ecNumber>
    </recommendedName>
</protein>
<sequence length="403" mass="45767">MVDRENLRQNPDSFKESLTKRGENPRLVDQFLLADEQWRKLASEVEPLRAERNKLSRGGKPTPAVLKKAQALSKRISVIEGELKKADSTSKIALLSLPNLVAPDVPVGDGESANVILEKVGRVRLTEGRPHHELMIKNNWLDLKTAADWSGSRYRYLKGDAAWAHLQIMGEALRLAVHYGFTPVIPPVMTKAETLERAGYLPFLKDDFFKVERDDLLLPGTSEQTLLALFANKTFKEEELPIRLVGFSTCFRREVGSYGKDVEGMFRQHQFDKVEMVSVTTPEKSAEEHEFLVSMEETFVKKLGLPYQKVLIGSGDLGPTAAKKFDIETWFPSQKRYRETHSASNCTDFQSRRFGIKYRTQDGQEKLAHTLNGTLATERLLISYIENNQLPDGSVNLPRHWRI</sequence>
<dbReference type="SUPFAM" id="SSF55681">
    <property type="entry name" value="Class II aaRS and biotin synthetases"/>
    <property type="match status" value="1"/>
</dbReference>
<dbReference type="Pfam" id="PF02403">
    <property type="entry name" value="Seryl_tRNA_N"/>
    <property type="match status" value="1"/>
</dbReference>
<feature type="binding site" evidence="9">
    <location>
        <begin position="252"/>
        <end position="254"/>
    </location>
    <ligand>
        <name>ATP</name>
        <dbReference type="ChEBI" id="CHEBI:30616"/>
    </ligand>
</feature>
<dbReference type="GO" id="GO:0004828">
    <property type="term" value="F:serine-tRNA ligase activity"/>
    <property type="evidence" value="ECO:0007669"/>
    <property type="project" value="UniProtKB-UniRule"/>
</dbReference>
<keyword evidence="5" id="KW-0648">Protein biosynthesis</keyword>
<dbReference type="EMBL" id="LCMV01000012">
    <property type="protein sequence ID" value="KKU44031.1"/>
    <property type="molecule type" value="Genomic_DNA"/>
</dbReference>
<dbReference type="InterPro" id="IPR042103">
    <property type="entry name" value="SerRS_1_N_sf"/>
</dbReference>
<accession>A0A0G1QGB5</accession>
<evidence type="ECO:0000256" key="9">
    <source>
        <dbReference type="PIRSR" id="PIRSR001529-2"/>
    </source>
</evidence>
<evidence type="ECO:0000256" key="3">
    <source>
        <dbReference type="ARBA" id="ARBA00022741"/>
    </source>
</evidence>
<dbReference type="InterPro" id="IPR045864">
    <property type="entry name" value="aa-tRNA-synth_II/BPL/LPL"/>
</dbReference>